<feature type="transmembrane region" description="Helical" evidence="1">
    <location>
        <begin position="214"/>
        <end position="236"/>
    </location>
</feature>
<accession>A0A1W1E615</accession>
<dbReference type="EMBL" id="FPIA01000151">
    <property type="protein sequence ID" value="SFV89393.1"/>
    <property type="molecule type" value="Genomic_DNA"/>
</dbReference>
<feature type="transmembrane region" description="Helical" evidence="1">
    <location>
        <begin position="149"/>
        <end position="170"/>
    </location>
</feature>
<feature type="transmembrane region" description="Helical" evidence="1">
    <location>
        <begin position="12"/>
        <end position="31"/>
    </location>
</feature>
<dbReference type="AlphaFoldDB" id="A0A1W1E615"/>
<evidence type="ECO:0000256" key="1">
    <source>
        <dbReference type="SAM" id="Phobius"/>
    </source>
</evidence>
<feature type="transmembrane region" description="Helical" evidence="1">
    <location>
        <begin position="68"/>
        <end position="90"/>
    </location>
</feature>
<sequence length="279" mass="30656">MNEFLANIGNFIAQVHWSTWVAVVVLIGFGIRGLKHGTIKELVGLGLLMLSLVIAWLFYNALSTHELITWLSLSVQSNMAIAFGVIFVTVEMMKMGLYKMIAVASTIGNPCALNKSVLIGLLLIVTAVFNHYNGLIGFNIVTPLLTSEFLRSSLSFMVLFFTFIGLFVTLSKPFNLSINRSSPCFLGTFIQTILNALAALNNSLNSNVIGKHNALFGAIIGLTKGFIYIIVLILILQSVEVISPEYFWADAQSSPQVFQEVAYSVKPELSQHLLLETFA</sequence>
<feature type="transmembrane region" description="Helical" evidence="1">
    <location>
        <begin position="111"/>
        <end position="129"/>
    </location>
</feature>
<protein>
    <recommendedName>
        <fullName evidence="3">Colicin V production protein</fullName>
    </recommendedName>
</protein>
<reference evidence="2" key="1">
    <citation type="submission" date="2016-10" db="EMBL/GenBank/DDBJ databases">
        <authorList>
            <person name="de Groot N.N."/>
        </authorList>
    </citation>
    <scope>NUCLEOTIDE SEQUENCE</scope>
</reference>
<gene>
    <name evidence="2" type="ORF">MNB_SUP05-SYMBIONT-7-579</name>
</gene>
<evidence type="ECO:0008006" key="3">
    <source>
        <dbReference type="Google" id="ProtNLM"/>
    </source>
</evidence>
<keyword evidence="1" id="KW-1133">Transmembrane helix</keyword>
<keyword evidence="1" id="KW-0472">Membrane</keyword>
<keyword evidence="1" id="KW-0812">Transmembrane</keyword>
<feature type="transmembrane region" description="Helical" evidence="1">
    <location>
        <begin position="182"/>
        <end position="202"/>
    </location>
</feature>
<proteinExistence type="predicted"/>
<name>A0A1W1E615_9ZZZZ</name>
<evidence type="ECO:0000313" key="2">
    <source>
        <dbReference type="EMBL" id="SFV89393.1"/>
    </source>
</evidence>
<feature type="transmembrane region" description="Helical" evidence="1">
    <location>
        <begin position="43"/>
        <end position="62"/>
    </location>
</feature>
<organism evidence="2">
    <name type="scientific">hydrothermal vent metagenome</name>
    <dbReference type="NCBI Taxonomy" id="652676"/>
    <lineage>
        <taxon>unclassified sequences</taxon>
        <taxon>metagenomes</taxon>
        <taxon>ecological metagenomes</taxon>
    </lineage>
</organism>